<feature type="transmembrane region" description="Helical" evidence="3">
    <location>
        <begin position="6"/>
        <end position="26"/>
    </location>
</feature>
<comment type="similarity">
    <text evidence="1">Belongs to the LytR/CpsA/Psr (LCP) family.</text>
</comment>
<dbReference type="InterPro" id="IPR050922">
    <property type="entry name" value="LytR/CpsA/Psr_CW_biosynth"/>
</dbReference>
<gene>
    <name evidence="5" type="ORF">DCMF_05080</name>
</gene>
<evidence type="ECO:0000256" key="2">
    <source>
        <dbReference type="SAM" id="MobiDB-lite"/>
    </source>
</evidence>
<dbReference type="AlphaFoldDB" id="A0A3G1KP51"/>
<evidence type="ECO:0000313" key="6">
    <source>
        <dbReference type="Proteomes" id="UP000323521"/>
    </source>
</evidence>
<organism evidence="5 6">
    <name type="scientific">Formimonas warabiya</name>
    <dbReference type="NCBI Taxonomy" id="1761012"/>
    <lineage>
        <taxon>Bacteria</taxon>
        <taxon>Bacillati</taxon>
        <taxon>Bacillota</taxon>
        <taxon>Clostridia</taxon>
        <taxon>Eubacteriales</taxon>
        <taxon>Peptococcaceae</taxon>
        <taxon>Candidatus Formimonas</taxon>
    </lineage>
</organism>
<reference evidence="5 6" key="1">
    <citation type="submission" date="2016-10" db="EMBL/GenBank/DDBJ databases">
        <title>Complete Genome Sequence of Peptococcaceae strain DCMF.</title>
        <authorList>
            <person name="Edwards R.J."/>
            <person name="Holland S.I."/>
            <person name="Deshpande N.P."/>
            <person name="Wong Y.K."/>
            <person name="Ertan H."/>
            <person name="Manefield M."/>
            <person name="Russell T.L."/>
            <person name="Lee M.J."/>
        </authorList>
    </citation>
    <scope>NUCLEOTIDE SEQUENCE [LARGE SCALE GENOMIC DNA]</scope>
    <source>
        <strain evidence="5 6">DCMF</strain>
    </source>
</reference>
<dbReference type="RefSeq" id="WP_148133424.1">
    <property type="nucleotide sequence ID" value="NZ_CP017634.1"/>
</dbReference>
<feature type="region of interest" description="Disordered" evidence="2">
    <location>
        <begin position="296"/>
        <end position="430"/>
    </location>
</feature>
<keyword evidence="3" id="KW-0812">Transmembrane</keyword>
<dbReference type="OrthoDB" id="9782542at2"/>
<evidence type="ECO:0000256" key="3">
    <source>
        <dbReference type="SAM" id="Phobius"/>
    </source>
</evidence>
<accession>A0A3G1KP51</accession>
<dbReference type="NCBIfam" id="TIGR00350">
    <property type="entry name" value="lytR_cpsA_psr"/>
    <property type="match status" value="1"/>
</dbReference>
<feature type="compositionally biased region" description="Acidic residues" evidence="2">
    <location>
        <begin position="413"/>
        <end position="422"/>
    </location>
</feature>
<sequence>MKFAYWKIGLIIFVTGIMAVSGYLMWGKQPTDTKPVEEDWIQVKGRINILLLGTDEKLGTNSRTDTIILASLDTKEKKISLLSIPRDTRVNIPGFGENKVNAANQLGGIELAKETISNLIKVPIDYYVVTNFDGFSAIVDTLGGVEIDVEQNMKYHVYDGDIDLKKGLQRLDGEKALQYVRFRHDKLGDISRTQRQQKFLAALAKEMMQAKNIIKLPVLIPELNKAVETDLKITDMIGLAKDYHNYDVSSITVQTLPGNFVNINGGSYWFVDAEKAHQVVLEVFAGNSADIIDDDVKATADSSKPKKSTPSAPKENNAKTEKIPPEQDAPQKDNLDNNTENNDNVPPEEQNNGSITPVDPVDPTDPTNSTDPEGSDAPSPEENQNEDPVVIPEQNSPGDILAPENPENNQDVPNEDSLEETSPENTVDSI</sequence>
<dbReference type="PANTHER" id="PTHR33392">
    <property type="entry name" value="POLYISOPRENYL-TEICHOIC ACID--PEPTIDOGLYCAN TEICHOIC ACID TRANSFERASE TAGU"/>
    <property type="match status" value="1"/>
</dbReference>
<dbReference type="EMBL" id="CP017634">
    <property type="protein sequence ID" value="ATW24242.1"/>
    <property type="molecule type" value="Genomic_DNA"/>
</dbReference>
<feature type="compositionally biased region" description="Low complexity" evidence="2">
    <location>
        <begin position="356"/>
        <end position="372"/>
    </location>
</feature>
<dbReference type="KEGG" id="fwa:DCMF_05080"/>
<evidence type="ECO:0000313" key="5">
    <source>
        <dbReference type="EMBL" id="ATW24242.1"/>
    </source>
</evidence>
<dbReference type="Gene3D" id="3.40.630.190">
    <property type="entry name" value="LCP protein"/>
    <property type="match status" value="1"/>
</dbReference>
<name>A0A3G1KP51_FORW1</name>
<evidence type="ECO:0000259" key="4">
    <source>
        <dbReference type="Pfam" id="PF03816"/>
    </source>
</evidence>
<dbReference type="InterPro" id="IPR004474">
    <property type="entry name" value="LytR_CpsA_psr"/>
</dbReference>
<dbReference type="PANTHER" id="PTHR33392:SF6">
    <property type="entry name" value="POLYISOPRENYL-TEICHOIC ACID--PEPTIDOGLYCAN TEICHOIC ACID TRANSFERASE TAGU"/>
    <property type="match status" value="1"/>
</dbReference>
<keyword evidence="3" id="KW-1133">Transmembrane helix</keyword>
<keyword evidence="3" id="KW-0472">Membrane</keyword>
<evidence type="ECO:0000256" key="1">
    <source>
        <dbReference type="ARBA" id="ARBA00006068"/>
    </source>
</evidence>
<protein>
    <recommendedName>
        <fullName evidence="4">Cell envelope-related transcriptional attenuator domain-containing protein</fullName>
    </recommendedName>
</protein>
<keyword evidence="6" id="KW-1185">Reference proteome</keyword>
<dbReference type="Pfam" id="PF03816">
    <property type="entry name" value="LytR_cpsA_psr"/>
    <property type="match status" value="1"/>
</dbReference>
<proteinExistence type="inferred from homology"/>
<feature type="compositionally biased region" description="Basic and acidic residues" evidence="2">
    <location>
        <begin position="316"/>
        <end position="335"/>
    </location>
</feature>
<feature type="domain" description="Cell envelope-related transcriptional attenuator" evidence="4">
    <location>
        <begin position="63"/>
        <end position="208"/>
    </location>
</feature>
<dbReference type="Proteomes" id="UP000323521">
    <property type="component" value="Chromosome"/>
</dbReference>